<feature type="signal peptide" evidence="1">
    <location>
        <begin position="1"/>
        <end position="21"/>
    </location>
</feature>
<sequence length="603" mass="69272">MMKKALIAVSISLLLGGCGDATNSPGSEKAGSVIKQSSVSEQLDTIYNDYFEQNLKLNPLLATYIGDKRYNDQLPNYLSKQHIAKQRDLNQRFLEKISGINVEQLSRNQRISYDIFKRKLELELEGLKYPEHLIPINQFYNLAGRLAMLGSGESAQPFNTVQDYENWALRMEQIPRLFEQAIANMKEGVEKNIVQPRVLIEKAIPQIIAHIDDNVDNTLFWAPIANMPESVSESEAKQLQQRYKQVLSDTVMPAYKKLATYLKEEYLPHTRTESFGIGQLPGGDAWYQHRIEANTSTQLSADRIHKIGKDEVARIHSEMRDIMEEIEFDGNLAQFFDFMTNDPQFIYESREAMIEDYRSLRSKVDERVSQLFDIFPKADYEVRKVEEFREQSASSGSYQSAPADGSRPAIFYLNTYDLGSRPNWAKTALFLHEAAPGHHFQISIQQELEDLPEFRKYGRETAYTEGWGLYSEALGYDLGLYDDPYQRFGQLAAELWRSIRLVVDTGIHSKGWTRQEVLDYMYANAPVAEARAVSEAERFMALPGQALAYKVGELKISELRRRAEDKLGDKFDIKEFHRVVLEDGAVPLVILEQKVRRWIAERL</sequence>
<gene>
    <name evidence="2" type="ORF">CWI73_02695</name>
</gene>
<evidence type="ECO:0000313" key="2">
    <source>
        <dbReference type="EMBL" id="RUO67783.1"/>
    </source>
</evidence>
<comment type="caution">
    <text evidence="2">The sequence shown here is derived from an EMBL/GenBank/DDBJ whole genome shotgun (WGS) entry which is preliminary data.</text>
</comment>
<dbReference type="InterPro" id="IPR010281">
    <property type="entry name" value="DUF885"/>
</dbReference>
<dbReference type="EMBL" id="PIQA01000001">
    <property type="protein sequence ID" value="RUO67783.1"/>
    <property type="molecule type" value="Genomic_DNA"/>
</dbReference>
<dbReference type="Pfam" id="PF05960">
    <property type="entry name" value="DUF885"/>
    <property type="match status" value="1"/>
</dbReference>
<organism evidence="2 3">
    <name type="scientific">Idiomarina piscisalsi</name>
    <dbReference type="NCBI Taxonomy" id="1096243"/>
    <lineage>
        <taxon>Bacteria</taxon>
        <taxon>Pseudomonadati</taxon>
        <taxon>Pseudomonadota</taxon>
        <taxon>Gammaproteobacteria</taxon>
        <taxon>Alteromonadales</taxon>
        <taxon>Idiomarinaceae</taxon>
        <taxon>Idiomarina</taxon>
    </lineage>
</organism>
<feature type="chain" id="PRO_5019107225" evidence="1">
    <location>
        <begin position="22"/>
        <end position="603"/>
    </location>
</feature>
<evidence type="ECO:0000313" key="3">
    <source>
        <dbReference type="Proteomes" id="UP000288361"/>
    </source>
</evidence>
<keyword evidence="1" id="KW-0732">Signal</keyword>
<dbReference type="Proteomes" id="UP000288361">
    <property type="component" value="Unassembled WGS sequence"/>
</dbReference>
<proteinExistence type="predicted"/>
<accession>A0A432YWS8</accession>
<dbReference type="RefSeq" id="WP_126751429.1">
    <property type="nucleotide sequence ID" value="NZ_JBHUMT010000016.1"/>
</dbReference>
<protein>
    <submittedName>
        <fullName evidence="2">DUF885 domain-containing protein</fullName>
    </submittedName>
</protein>
<reference evidence="2 3" key="1">
    <citation type="journal article" date="2011" name="Front. Microbiol.">
        <title>Genomic signatures of strain selection and enhancement in Bacillus atrophaeus var. globigii, a historical biowarfare simulant.</title>
        <authorList>
            <person name="Gibbons H.S."/>
            <person name="Broomall S.M."/>
            <person name="McNew L.A."/>
            <person name="Daligault H."/>
            <person name="Chapman C."/>
            <person name="Bruce D."/>
            <person name="Karavis M."/>
            <person name="Krepps M."/>
            <person name="McGregor P.A."/>
            <person name="Hong C."/>
            <person name="Park K.H."/>
            <person name="Akmal A."/>
            <person name="Feldman A."/>
            <person name="Lin J.S."/>
            <person name="Chang W.E."/>
            <person name="Higgs B.W."/>
            <person name="Demirev P."/>
            <person name="Lindquist J."/>
            <person name="Liem A."/>
            <person name="Fochler E."/>
            <person name="Read T.D."/>
            <person name="Tapia R."/>
            <person name="Johnson S."/>
            <person name="Bishop-Lilly K.A."/>
            <person name="Detter C."/>
            <person name="Han C."/>
            <person name="Sozhamannan S."/>
            <person name="Rosenzweig C.N."/>
            <person name="Skowronski E.W."/>
        </authorList>
    </citation>
    <scope>NUCLEOTIDE SEQUENCE [LARGE SCALE GENOMIC DNA]</scope>
    <source>
        <strain evidence="2 3">TPS4-2</strain>
    </source>
</reference>
<name>A0A432YWS8_9GAMM</name>
<dbReference type="AlphaFoldDB" id="A0A432YWS8"/>
<evidence type="ECO:0000256" key="1">
    <source>
        <dbReference type="SAM" id="SignalP"/>
    </source>
</evidence>
<dbReference type="PANTHER" id="PTHR33361">
    <property type="entry name" value="GLR0591 PROTEIN"/>
    <property type="match status" value="1"/>
</dbReference>
<dbReference type="PANTHER" id="PTHR33361:SF16">
    <property type="entry name" value="DUF885 DOMAIN-CONTAINING PROTEIN"/>
    <property type="match status" value="1"/>
</dbReference>
<dbReference type="PROSITE" id="PS51257">
    <property type="entry name" value="PROKAR_LIPOPROTEIN"/>
    <property type="match status" value="1"/>
</dbReference>